<evidence type="ECO:0000313" key="1">
    <source>
        <dbReference type="EMBL" id="SPT99568.1"/>
    </source>
</evidence>
<organism evidence="1 2">
    <name type="scientific">Lysinibacillus capsici</name>
    <dbReference type="NCBI Taxonomy" id="2115968"/>
    <lineage>
        <taxon>Bacteria</taxon>
        <taxon>Bacillati</taxon>
        <taxon>Bacillota</taxon>
        <taxon>Bacilli</taxon>
        <taxon>Bacillales</taxon>
        <taxon>Bacillaceae</taxon>
        <taxon>Lysinibacillus</taxon>
    </lineage>
</organism>
<dbReference type="AlphaFoldDB" id="A0A2X0Y0N8"/>
<sequence length="148" mass="17458">MLTFAYCMEKREVSKVDQEPRLFIKSPSYFLNISKVLHELDLDESTSVYVKDTMFDEQIVEEKNETVDEVQIDPYLLKQLQFLEKPFRQRAYQPLLVCLKDGRKLTGTASDVQNDSLMLTSLELKIQEIIHFEDIQQILWRGRKLPTL</sequence>
<proteinExistence type="predicted"/>
<dbReference type="EMBL" id="UAQE01000001">
    <property type="protein sequence ID" value="SPT99568.1"/>
    <property type="molecule type" value="Genomic_DNA"/>
</dbReference>
<accession>A0A2X0Y0N8</accession>
<name>A0A2X0Y0N8_9BACI</name>
<reference evidence="1 2" key="1">
    <citation type="submission" date="2018-06" db="EMBL/GenBank/DDBJ databases">
        <authorList>
            <consortium name="Pathogen Informatics"/>
            <person name="Doyle S."/>
        </authorList>
    </citation>
    <scope>NUCLEOTIDE SEQUENCE [LARGE SCALE GENOMIC DNA]</scope>
    <source>
        <strain evidence="1 2">NCTC7582</strain>
    </source>
</reference>
<protein>
    <submittedName>
        <fullName evidence="1">Uncharacterized protein</fullName>
    </submittedName>
</protein>
<gene>
    <name evidence="1" type="ORF">NCTC7582_02443</name>
</gene>
<dbReference type="Proteomes" id="UP000251431">
    <property type="component" value="Unassembled WGS sequence"/>
</dbReference>
<evidence type="ECO:0000313" key="2">
    <source>
        <dbReference type="Proteomes" id="UP000251431"/>
    </source>
</evidence>